<reference evidence="2 4" key="1">
    <citation type="submission" date="2023-11" db="EMBL/GenBank/DDBJ databases">
        <title>Unpublished Manusciprt.</title>
        <authorList>
            <person name="Saticioglu I.B."/>
            <person name="Ay H."/>
            <person name="Ajmi N."/>
            <person name="Altun S."/>
            <person name="Duman M."/>
        </authorList>
    </citation>
    <scope>NUCLEOTIDE SEQUENCE</scope>
    <source>
        <strain evidence="1 4">Fl-33</strain>
        <strain evidence="2">Fl-77</strain>
    </source>
</reference>
<dbReference type="Gene3D" id="1.20.1440.60">
    <property type="entry name" value="23S rRNA-intervening sequence"/>
    <property type="match status" value="1"/>
</dbReference>
<dbReference type="NCBIfam" id="TIGR02436">
    <property type="entry name" value="four helix bundle protein"/>
    <property type="match status" value="1"/>
</dbReference>
<dbReference type="PANTHER" id="PTHR38471:SF2">
    <property type="entry name" value="FOUR HELIX BUNDLE PROTEIN"/>
    <property type="match status" value="1"/>
</dbReference>
<evidence type="ECO:0000313" key="1">
    <source>
        <dbReference type="EMBL" id="MDX6181269.1"/>
    </source>
</evidence>
<proteinExistence type="predicted"/>
<dbReference type="Proteomes" id="UP001278738">
    <property type="component" value="Unassembled WGS sequence"/>
</dbReference>
<evidence type="ECO:0000313" key="2">
    <source>
        <dbReference type="EMBL" id="MDX6184870.1"/>
    </source>
</evidence>
<organism evidence="2 3">
    <name type="scientific">Flavobacterium flavipigmentatum</name>
    <dbReference type="NCBI Taxonomy" id="2893884"/>
    <lineage>
        <taxon>Bacteria</taxon>
        <taxon>Pseudomonadati</taxon>
        <taxon>Bacteroidota</taxon>
        <taxon>Flavobacteriia</taxon>
        <taxon>Flavobacteriales</taxon>
        <taxon>Flavobacteriaceae</taxon>
        <taxon>Flavobacterium</taxon>
    </lineage>
</organism>
<dbReference type="EMBL" id="JAWXVH010000001">
    <property type="protein sequence ID" value="MDX6184870.1"/>
    <property type="molecule type" value="Genomic_DNA"/>
</dbReference>
<dbReference type="PANTHER" id="PTHR38471">
    <property type="entry name" value="FOUR HELIX BUNDLE PROTEIN"/>
    <property type="match status" value="1"/>
</dbReference>
<sequence>MRFQDLLAYKKSFSLAMKIFEITKSFPKEETYSLTDQIRRSSRSVPVTIAEAYRKRIYPKHFYSKLTDSDGENSETQVWLEFAFACNYISNTLYQELLGESLEIGKLINYMLLNPEKFGAKRSDQ</sequence>
<dbReference type="InterPro" id="IPR036583">
    <property type="entry name" value="23S_rRNA_IVS_sf"/>
</dbReference>
<dbReference type="RefSeq" id="WP_229975878.1">
    <property type="nucleotide sequence ID" value="NZ_CP087133.1"/>
</dbReference>
<gene>
    <name evidence="1" type="ORF">SGQ18_03840</name>
    <name evidence="2" type="ORF">SGQ44_03845</name>
</gene>
<dbReference type="CDD" id="cd16377">
    <property type="entry name" value="23S_rRNA_IVP_like"/>
    <property type="match status" value="1"/>
</dbReference>
<dbReference type="InterPro" id="IPR012657">
    <property type="entry name" value="23S_rRNA-intervening_sequence"/>
</dbReference>
<keyword evidence="4" id="KW-1185">Reference proteome</keyword>
<dbReference type="EMBL" id="JAWXVG010000001">
    <property type="protein sequence ID" value="MDX6181269.1"/>
    <property type="molecule type" value="Genomic_DNA"/>
</dbReference>
<dbReference type="SUPFAM" id="SSF158446">
    <property type="entry name" value="IVS-encoded protein-like"/>
    <property type="match status" value="1"/>
</dbReference>
<evidence type="ECO:0000313" key="3">
    <source>
        <dbReference type="Proteomes" id="UP001270053"/>
    </source>
</evidence>
<evidence type="ECO:0000313" key="4">
    <source>
        <dbReference type="Proteomes" id="UP001278738"/>
    </source>
</evidence>
<comment type="caution">
    <text evidence="2">The sequence shown here is derived from an EMBL/GenBank/DDBJ whole genome shotgun (WGS) entry which is preliminary data.</text>
</comment>
<accession>A0AAJ2W096</accession>
<dbReference type="Proteomes" id="UP001270053">
    <property type="component" value="Unassembled WGS sequence"/>
</dbReference>
<dbReference type="Pfam" id="PF05635">
    <property type="entry name" value="23S_rRNA_IVP"/>
    <property type="match status" value="1"/>
</dbReference>
<name>A0AAJ2W096_9FLAO</name>
<protein>
    <submittedName>
        <fullName evidence="2">Four helix bundle protein</fullName>
    </submittedName>
</protein>
<dbReference type="AlphaFoldDB" id="A0AAJ2W096"/>